<dbReference type="EMBL" id="ABDG02000028">
    <property type="protein sequence ID" value="EHK40445.1"/>
    <property type="molecule type" value="Genomic_DNA"/>
</dbReference>
<organism evidence="1 2">
    <name type="scientific">Hypocrea atroviridis (strain ATCC 20476 / IMI 206040)</name>
    <name type="common">Trichoderma atroviride</name>
    <dbReference type="NCBI Taxonomy" id="452589"/>
    <lineage>
        <taxon>Eukaryota</taxon>
        <taxon>Fungi</taxon>
        <taxon>Dikarya</taxon>
        <taxon>Ascomycota</taxon>
        <taxon>Pezizomycotina</taxon>
        <taxon>Sordariomycetes</taxon>
        <taxon>Hypocreomycetidae</taxon>
        <taxon>Hypocreales</taxon>
        <taxon>Hypocreaceae</taxon>
        <taxon>Trichoderma</taxon>
    </lineage>
</organism>
<accession>G9P9X4</accession>
<dbReference type="Proteomes" id="UP000005426">
    <property type="component" value="Unassembled WGS sequence"/>
</dbReference>
<dbReference type="AlphaFoldDB" id="G9P9X4"/>
<sequence>MLSVLPPLISELIQFVMLLRIFRGGQRRSPQSSMLLYEIRSFLPICYSHLTLRNRITLTAHWWIDTPWLLST</sequence>
<proteinExistence type="predicted"/>
<reference evidence="1 2" key="1">
    <citation type="journal article" date="2011" name="Genome Biol.">
        <title>Comparative genome sequence analysis underscores mycoparasitism as the ancestral life style of Trichoderma.</title>
        <authorList>
            <person name="Kubicek C.P."/>
            <person name="Herrera-Estrella A."/>
            <person name="Seidl-Seiboth V."/>
            <person name="Martinez D.A."/>
            <person name="Druzhinina I.S."/>
            <person name="Thon M."/>
            <person name="Zeilinger S."/>
            <person name="Casas-Flores S."/>
            <person name="Horwitz B.A."/>
            <person name="Mukherjee P.K."/>
            <person name="Mukherjee M."/>
            <person name="Kredics L."/>
            <person name="Alcaraz L.D."/>
            <person name="Aerts A."/>
            <person name="Antal Z."/>
            <person name="Atanasova L."/>
            <person name="Cervantes-Badillo M.G."/>
            <person name="Challacombe J."/>
            <person name="Chertkov O."/>
            <person name="McCluskey K."/>
            <person name="Coulpier F."/>
            <person name="Deshpande N."/>
            <person name="von Doehren H."/>
            <person name="Ebbole D.J."/>
            <person name="Esquivel-Naranjo E.U."/>
            <person name="Fekete E."/>
            <person name="Flipphi M."/>
            <person name="Glaser F."/>
            <person name="Gomez-Rodriguez E.Y."/>
            <person name="Gruber S."/>
            <person name="Han C."/>
            <person name="Henrissat B."/>
            <person name="Hermosa R."/>
            <person name="Hernandez-Onate M."/>
            <person name="Karaffa L."/>
            <person name="Kosti I."/>
            <person name="Le Crom S."/>
            <person name="Lindquist E."/>
            <person name="Lucas S."/>
            <person name="Luebeck M."/>
            <person name="Luebeck P.S."/>
            <person name="Margeot A."/>
            <person name="Metz B."/>
            <person name="Misra M."/>
            <person name="Nevalainen H."/>
            <person name="Omann M."/>
            <person name="Packer N."/>
            <person name="Perrone G."/>
            <person name="Uresti-Rivera E.E."/>
            <person name="Salamov A."/>
            <person name="Schmoll M."/>
            <person name="Seiboth B."/>
            <person name="Shapiro H."/>
            <person name="Sukno S."/>
            <person name="Tamayo-Ramos J.A."/>
            <person name="Tisch D."/>
            <person name="Wiest A."/>
            <person name="Wilkinson H.H."/>
            <person name="Zhang M."/>
            <person name="Coutinho P.M."/>
            <person name="Kenerley C.M."/>
            <person name="Monte E."/>
            <person name="Baker S.E."/>
            <person name="Grigoriev I.V."/>
        </authorList>
    </citation>
    <scope>NUCLEOTIDE SEQUENCE [LARGE SCALE GENOMIC DNA]</scope>
    <source>
        <strain evidence="2">ATCC 20476 / IMI 206040</strain>
    </source>
</reference>
<name>G9P9X4_HYPAI</name>
<comment type="caution">
    <text evidence="1">The sequence shown here is derived from an EMBL/GenBank/DDBJ whole genome shotgun (WGS) entry which is preliminary data.</text>
</comment>
<evidence type="ECO:0000313" key="2">
    <source>
        <dbReference type="Proteomes" id="UP000005426"/>
    </source>
</evidence>
<evidence type="ECO:0000313" key="1">
    <source>
        <dbReference type="EMBL" id="EHK40445.1"/>
    </source>
</evidence>
<keyword evidence="2" id="KW-1185">Reference proteome</keyword>
<dbReference type="HOGENOM" id="CLU_2722560_0_0_1"/>
<protein>
    <submittedName>
        <fullName evidence="1">Uncharacterized protein</fullName>
    </submittedName>
</protein>
<gene>
    <name evidence="1" type="ORF">TRIATDRAFT_302783</name>
</gene>